<dbReference type="RefSeq" id="WP_075728791.1">
    <property type="nucleotide sequence ID" value="NZ_BJNB01000053.1"/>
</dbReference>
<feature type="coiled-coil region" evidence="1">
    <location>
        <begin position="69"/>
        <end position="96"/>
    </location>
</feature>
<evidence type="ECO:0000256" key="3">
    <source>
        <dbReference type="SAM" id="Phobius"/>
    </source>
</evidence>
<organism evidence="4 6">
    <name type="scientific">Corynebacterium flavescens</name>
    <dbReference type="NCBI Taxonomy" id="28028"/>
    <lineage>
        <taxon>Bacteria</taxon>
        <taxon>Bacillati</taxon>
        <taxon>Actinomycetota</taxon>
        <taxon>Actinomycetes</taxon>
        <taxon>Mycobacteriales</taxon>
        <taxon>Corynebacteriaceae</taxon>
        <taxon>Corynebacterium</taxon>
    </lineage>
</organism>
<dbReference type="EMBL" id="CP009246">
    <property type="protein sequence ID" value="APT85779.1"/>
    <property type="molecule type" value="Genomic_DNA"/>
</dbReference>
<dbReference type="GeneID" id="82879148"/>
<evidence type="ECO:0000256" key="1">
    <source>
        <dbReference type="SAM" id="Coils"/>
    </source>
</evidence>
<dbReference type="Proteomes" id="UP000315353">
    <property type="component" value="Unassembled WGS sequence"/>
</dbReference>
<protein>
    <submittedName>
        <fullName evidence="4">Uncharacterized protein</fullName>
    </submittedName>
</protein>
<keyword evidence="3" id="KW-1133">Transmembrane helix</keyword>
<dbReference type="STRING" id="28028.CFLV_00155"/>
<accession>A0A1L7CIY9</accession>
<evidence type="ECO:0000313" key="6">
    <source>
        <dbReference type="Proteomes" id="UP000185479"/>
    </source>
</evidence>
<evidence type="ECO:0000256" key="2">
    <source>
        <dbReference type="SAM" id="MobiDB-lite"/>
    </source>
</evidence>
<keyword evidence="6" id="KW-1185">Reference proteome</keyword>
<reference evidence="5 7" key="2">
    <citation type="submission" date="2019-06" db="EMBL/GenBank/DDBJ databases">
        <title>Whole genome shotgun sequence of Corynebacterium flavescens NBRC 14136.</title>
        <authorList>
            <person name="Hosoyama A."/>
            <person name="Uohara A."/>
            <person name="Ohji S."/>
            <person name="Ichikawa N."/>
        </authorList>
    </citation>
    <scope>NUCLEOTIDE SEQUENCE [LARGE SCALE GENOMIC DNA]</scope>
    <source>
        <strain evidence="5 7">NBRC 14136</strain>
    </source>
</reference>
<feature type="transmembrane region" description="Helical" evidence="3">
    <location>
        <begin position="161"/>
        <end position="181"/>
    </location>
</feature>
<dbReference type="EMBL" id="BJNB01000053">
    <property type="protein sequence ID" value="GEB98794.1"/>
    <property type="molecule type" value="Genomic_DNA"/>
</dbReference>
<proteinExistence type="predicted"/>
<dbReference type="AlphaFoldDB" id="A0A1L7CIY9"/>
<evidence type="ECO:0000313" key="5">
    <source>
        <dbReference type="EMBL" id="GEB98794.1"/>
    </source>
</evidence>
<evidence type="ECO:0000313" key="4">
    <source>
        <dbReference type="EMBL" id="APT85779.1"/>
    </source>
</evidence>
<evidence type="ECO:0000313" key="7">
    <source>
        <dbReference type="Proteomes" id="UP000315353"/>
    </source>
</evidence>
<keyword evidence="3" id="KW-0812">Transmembrane</keyword>
<feature type="region of interest" description="Disordered" evidence="2">
    <location>
        <begin position="98"/>
        <end position="155"/>
    </location>
</feature>
<sequence>MNPTVVSASLAAASKAWSKFQDYREQKALESYALLEEATAKASQATNGKSDEILSEARKQAGHVTQAAHLRLERALEELKNRGEEAGERLVEVRKDFSERAEDAEHSTRKASRQALKKAQKASKEADKSAKRTAKKVNKKLTKKTGKLTGKLNKKNKRGKAWPVAAILALLSVLGAAFYFLRLRKEPASEVPPRVEEFAGGADRAAAGSTLVYSSVSGEDDKEAVQPQSDLAEESVVERDEELLGSIDEQLAQLRSDAEDEDAKDAQDAGDTDESTDKGK</sequence>
<feature type="compositionally biased region" description="Basic residues" evidence="2">
    <location>
        <begin position="131"/>
        <end position="155"/>
    </location>
</feature>
<feature type="compositionally biased region" description="Basic residues" evidence="2">
    <location>
        <begin position="109"/>
        <end position="121"/>
    </location>
</feature>
<dbReference type="KEGG" id="cfc:CFLV_00155"/>
<gene>
    <name evidence="5" type="ORF">CFL01nite_22890</name>
    <name evidence="4" type="ORF">CFLV_00155</name>
</gene>
<name>A0A1L7CIY9_CORFL</name>
<keyword evidence="3" id="KW-0472">Membrane</keyword>
<dbReference type="OrthoDB" id="4427650at2"/>
<dbReference type="Proteomes" id="UP000185479">
    <property type="component" value="Chromosome"/>
</dbReference>
<feature type="compositionally biased region" description="Acidic residues" evidence="2">
    <location>
        <begin position="231"/>
        <end position="243"/>
    </location>
</feature>
<reference evidence="4 6" key="1">
    <citation type="submission" date="2014-08" db="EMBL/GenBank/DDBJ databases">
        <title>Complete genome sequence of Corynebacterium flavescens OJ8(T)(=DSM 20296(T)), isolated from cheese.</title>
        <authorList>
            <person name="Ruckert C."/>
            <person name="Albersmeier A."/>
            <person name="Winkler A."/>
            <person name="Kalinowski J."/>
        </authorList>
    </citation>
    <scope>NUCLEOTIDE SEQUENCE [LARGE SCALE GENOMIC DNA]</scope>
    <source>
        <strain evidence="4 6">OJ8</strain>
    </source>
</reference>
<keyword evidence="1" id="KW-0175">Coiled coil</keyword>
<feature type="compositionally biased region" description="Basic and acidic residues" evidence="2">
    <location>
        <begin position="98"/>
        <end position="108"/>
    </location>
</feature>
<feature type="compositionally biased region" description="Acidic residues" evidence="2">
    <location>
        <begin position="258"/>
        <end position="274"/>
    </location>
</feature>
<feature type="region of interest" description="Disordered" evidence="2">
    <location>
        <begin position="215"/>
        <end position="280"/>
    </location>
</feature>